<keyword evidence="1" id="KW-0472">Membrane</keyword>
<evidence type="ECO:0000256" key="1">
    <source>
        <dbReference type="SAM" id="Phobius"/>
    </source>
</evidence>
<evidence type="ECO:0000313" key="5">
    <source>
        <dbReference type="Proteomes" id="UP000651837"/>
    </source>
</evidence>
<feature type="transmembrane region" description="Helical" evidence="1">
    <location>
        <begin position="93"/>
        <end position="113"/>
    </location>
</feature>
<protein>
    <submittedName>
        <fullName evidence="3">Uncharacterized protein</fullName>
    </submittedName>
</protein>
<reference evidence="2 5" key="2">
    <citation type="submission" date="2020-07" db="EMBL/GenBank/DDBJ databases">
        <title>The draft genome sequence of Maribacter polysiphoniae KCTC 22021.</title>
        <authorList>
            <person name="Mu L."/>
        </authorList>
    </citation>
    <scope>NUCLEOTIDE SEQUENCE [LARGE SCALE GENOMIC DNA]</scope>
    <source>
        <strain evidence="2 5">KCTC 22021</strain>
    </source>
</reference>
<reference evidence="3 4" key="1">
    <citation type="submission" date="2018-05" db="EMBL/GenBank/DDBJ databases">
        <title>Genomic Encyclopedia of Archaeal and Bacterial Type Strains, Phase II (KMG-II): from individual species to whole genera.</title>
        <authorList>
            <person name="Goeker M."/>
        </authorList>
    </citation>
    <scope>NUCLEOTIDE SEQUENCE [LARGE SCALE GENOMIC DNA]</scope>
    <source>
        <strain evidence="3 4">DSM 23514</strain>
    </source>
</reference>
<dbReference type="Proteomes" id="UP000245667">
    <property type="component" value="Unassembled WGS sequence"/>
</dbReference>
<sequence>MKLNRYTRRAIVGGAISMMVILMGTILLGELSGHEAKVLIQNSINGLHTLCNTIALASATILALLLTLLGISSSSDSNLKKEHYIHVLHIAKLDTFVFVASVISFLLFNLPITESENVPANWFTIIYYASMVISSVLSAILIVVVLMLYNTVVDIIKIVGLGIKDHPLTKVNEDEPKD</sequence>
<keyword evidence="1" id="KW-1133">Transmembrane helix</keyword>
<proteinExistence type="predicted"/>
<feature type="transmembrane region" description="Helical" evidence="1">
    <location>
        <begin position="12"/>
        <end position="33"/>
    </location>
</feature>
<accession>A0A316E2M0</accession>
<dbReference type="EMBL" id="JACWLN010000003">
    <property type="protein sequence ID" value="MBD1260540.1"/>
    <property type="molecule type" value="Genomic_DNA"/>
</dbReference>
<evidence type="ECO:0000313" key="3">
    <source>
        <dbReference type="EMBL" id="PWK24335.1"/>
    </source>
</evidence>
<comment type="caution">
    <text evidence="3">The sequence shown here is derived from an EMBL/GenBank/DDBJ whole genome shotgun (WGS) entry which is preliminary data.</text>
</comment>
<dbReference type="EMBL" id="QGGQ01000003">
    <property type="protein sequence ID" value="PWK24335.1"/>
    <property type="molecule type" value="Genomic_DNA"/>
</dbReference>
<evidence type="ECO:0000313" key="2">
    <source>
        <dbReference type="EMBL" id="MBD1260540.1"/>
    </source>
</evidence>
<keyword evidence="5" id="KW-1185">Reference proteome</keyword>
<dbReference type="OrthoDB" id="1444868at2"/>
<feature type="transmembrane region" description="Helical" evidence="1">
    <location>
        <begin position="125"/>
        <end position="149"/>
    </location>
</feature>
<gene>
    <name evidence="2" type="ORF">HZY62_08060</name>
    <name evidence="3" type="ORF">LX92_01925</name>
</gene>
<dbReference type="RefSeq" id="WP_109650060.1">
    <property type="nucleotide sequence ID" value="NZ_CAJQNU010000027.1"/>
</dbReference>
<name>A0A316E2M0_9FLAO</name>
<dbReference type="Proteomes" id="UP000651837">
    <property type="component" value="Unassembled WGS sequence"/>
</dbReference>
<feature type="transmembrane region" description="Helical" evidence="1">
    <location>
        <begin position="53"/>
        <end position="72"/>
    </location>
</feature>
<keyword evidence="1" id="KW-0812">Transmembrane</keyword>
<evidence type="ECO:0000313" key="4">
    <source>
        <dbReference type="Proteomes" id="UP000245667"/>
    </source>
</evidence>
<dbReference type="AlphaFoldDB" id="A0A316E2M0"/>
<organism evidence="3 4">
    <name type="scientific">Maribacter polysiphoniae</name>
    <dbReference type="NCBI Taxonomy" id="429344"/>
    <lineage>
        <taxon>Bacteria</taxon>
        <taxon>Pseudomonadati</taxon>
        <taxon>Bacteroidota</taxon>
        <taxon>Flavobacteriia</taxon>
        <taxon>Flavobacteriales</taxon>
        <taxon>Flavobacteriaceae</taxon>
        <taxon>Maribacter</taxon>
    </lineage>
</organism>